<feature type="transmembrane region" description="Helical" evidence="1">
    <location>
        <begin position="61"/>
        <end position="80"/>
    </location>
</feature>
<name>N4WJT2_9BACI</name>
<dbReference type="OrthoDB" id="2451415at2"/>
<dbReference type="InterPro" id="IPR020205">
    <property type="entry name" value="Uncharacterised_YwnF_TM"/>
</dbReference>
<dbReference type="Proteomes" id="UP000012283">
    <property type="component" value="Unassembled WGS sequence"/>
</dbReference>
<comment type="caution">
    <text evidence="2">The sequence shown here is derived from an EMBL/GenBank/DDBJ whole genome shotgun (WGS) entry which is preliminary data.</text>
</comment>
<accession>N4WJT2</accession>
<proteinExistence type="predicted"/>
<dbReference type="RefSeq" id="WP_003470425.1">
    <property type="nucleotide sequence ID" value="NZ_APML01000044.1"/>
</dbReference>
<keyword evidence="1" id="KW-1133">Transmembrane helix</keyword>
<gene>
    <name evidence="2" type="ORF">J416_10881</name>
</gene>
<dbReference type="Pfam" id="PF17370">
    <property type="entry name" value="DUF5392"/>
    <property type="match status" value="1"/>
</dbReference>
<evidence type="ECO:0000313" key="3">
    <source>
        <dbReference type="Proteomes" id="UP000012283"/>
    </source>
</evidence>
<organism evidence="2 3">
    <name type="scientific">Gracilibacillus halophilus YIM-C55.5</name>
    <dbReference type="NCBI Taxonomy" id="1308866"/>
    <lineage>
        <taxon>Bacteria</taxon>
        <taxon>Bacillati</taxon>
        <taxon>Bacillota</taxon>
        <taxon>Bacilli</taxon>
        <taxon>Bacillales</taxon>
        <taxon>Bacillaceae</taxon>
        <taxon>Gracilibacillus</taxon>
    </lineage>
</organism>
<evidence type="ECO:0000256" key="1">
    <source>
        <dbReference type="SAM" id="Phobius"/>
    </source>
</evidence>
<keyword evidence="1" id="KW-0472">Membrane</keyword>
<reference evidence="2 3" key="1">
    <citation type="submission" date="2013-03" db="EMBL/GenBank/DDBJ databases">
        <title>Draft genome sequence of Gracibacillus halophilus YIM-C55.5, a moderately halophilic and thermophilic organism from the Xiaochaidamu salt lake.</title>
        <authorList>
            <person name="Sugumar T."/>
            <person name="Polireddy D.R."/>
            <person name="Antony A."/>
            <person name="Madhava Y.R."/>
            <person name="Sivakumar N."/>
        </authorList>
    </citation>
    <scope>NUCLEOTIDE SEQUENCE [LARGE SCALE GENOMIC DNA]</scope>
    <source>
        <strain evidence="2 3">YIM-C55.5</strain>
    </source>
</reference>
<protein>
    <recommendedName>
        <fullName evidence="4">YwnF</fullName>
    </recommendedName>
</protein>
<dbReference type="PATRIC" id="fig|1308866.3.peg.2207"/>
<feature type="transmembrane region" description="Helical" evidence="1">
    <location>
        <begin position="37"/>
        <end position="55"/>
    </location>
</feature>
<dbReference type="STRING" id="1308866.J416_10881"/>
<dbReference type="AlphaFoldDB" id="N4WJT2"/>
<evidence type="ECO:0000313" key="2">
    <source>
        <dbReference type="EMBL" id="ENH96432.1"/>
    </source>
</evidence>
<dbReference type="eggNOG" id="ENOG5032ZHT">
    <property type="taxonomic scope" value="Bacteria"/>
</dbReference>
<keyword evidence="1" id="KW-0812">Transmembrane</keyword>
<sequence length="147" mass="17452">MLPFTTGQLPSFVKIELERLFEKISPLMKKNTRYKMFAIPLLFVSLVNIVYFLFFEGFANHMIAMVLIYALMAAVGLALYKESKHIKRRMKTMELEHILNRIDKSEVINEYKKQDYITSIKNQPRLGMQAFMNFLAEENERKRMMED</sequence>
<evidence type="ECO:0008006" key="4">
    <source>
        <dbReference type="Google" id="ProtNLM"/>
    </source>
</evidence>
<dbReference type="EMBL" id="APML01000044">
    <property type="protein sequence ID" value="ENH96432.1"/>
    <property type="molecule type" value="Genomic_DNA"/>
</dbReference>
<keyword evidence="3" id="KW-1185">Reference proteome</keyword>